<feature type="domain" description="Alanine racemase N-terminal" evidence="5">
    <location>
        <begin position="18"/>
        <end position="230"/>
    </location>
</feature>
<dbReference type="HAMAP" id="MF_02087">
    <property type="entry name" value="PLP_homeostasis"/>
    <property type="match status" value="1"/>
</dbReference>
<dbReference type="Gene3D" id="3.20.20.10">
    <property type="entry name" value="Alanine racemase"/>
    <property type="match status" value="1"/>
</dbReference>
<dbReference type="NCBIfam" id="TIGR00044">
    <property type="entry name" value="YggS family pyridoxal phosphate-dependent enzyme"/>
    <property type="match status" value="1"/>
</dbReference>
<accession>A0A538U427</accession>
<dbReference type="InterPro" id="IPR029066">
    <property type="entry name" value="PLP-binding_barrel"/>
</dbReference>
<dbReference type="PIRSF" id="PIRSF004848">
    <property type="entry name" value="YBL036c_PLPDEIII"/>
    <property type="match status" value="1"/>
</dbReference>
<proteinExistence type="inferred from homology"/>
<dbReference type="PANTHER" id="PTHR10146:SF14">
    <property type="entry name" value="PYRIDOXAL PHOSPHATE HOMEOSTASIS PROTEIN"/>
    <property type="match status" value="1"/>
</dbReference>
<dbReference type="AlphaFoldDB" id="A0A538U427"/>
<evidence type="ECO:0000256" key="1">
    <source>
        <dbReference type="ARBA" id="ARBA00022898"/>
    </source>
</evidence>
<comment type="cofactor">
    <cofactor evidence="3">
        <name>pyridoxal 5'-phosphate</name>
        <dbReference type="ChEBI" id="CHEBI:597326"/>
    </cofactor>
</comment>
<dbReference type="GO" id="GO:0030170">
    <property type="term" value="F:pyridoxal phosphate binding"/>
    <property type="evidence" value="ECO:0007669"/>
    <property type="project" value="UniProtKB-UniRule"/>
</dbReference>
<dbReference type="InterPro" id="IPR011078">
    <property type="entry name" value="PyrdxlP_homeostasis"/>
</dbReference>
<evidence type="ECO:0000256" key="4">
    <source>
        <dbReference type="RuleBase" id="RU004514"/>
    </source>
</evidence>
<evidence type="ECO:0000256" key="2">
    <source>
        <dbReference type="HAMAP-Rule" id="MF_02087"/>
    </source>
</evidence>
<feature type="modified residue" description="N6-(pyridoxal phosphate)lysine" evidence="2 3">
    <location>
        <position position="40"/>
    </location>
</feature>
<comment type="similarity">
    <text evidence="2 4">Belongs to the pyridoxal phosphate-binding protein YggS/PROSC family.</text>
</comment>
<gene>
    <name evidence="6" type="ORF">E6K80_08410</name>
</gene>
<reference evidence="6 7" key="1">
    <citation type="journal article" date="2019" name="Nat. Microbiol.">
        <title>Mediterranean grassland soil C-N compound turnover is dependent on rainfall and depth, and is mediated by genomically divergent microorganisms.</title>
        <authorList>
            <person name="Diamond S."/>
            <person name="Andeer P.F."/>
            <person name="Li Z."/>
            <person name="Crits-Christoph A."/>
            <person name="Burstein D."/>
            <person name="Anantharaman K."/>
            <person name="Lane K.R."/>
            <person name="Thomas B.C."/>
            <person name="Pan C."/>
            <person name="Northen T.R."/>
            <person name="Banfield J.F."/>
        </authorList>
    </citation>
    <scope>NUCLEOTIDE SEQUENCE [LARGE SCALE GENOMIC DNA]</scope>
    <source>
        <strain evidence="6">WS_10</strain>
    </source>
</reference>
<dbReference type="PROSITE" id="PS01211">
    <property type="entry name" value="UPF0001"/>
    <property type="match status" value="1"/>
</dbReference>
<dbReference type="EMBL" id="VBPA01000201">
    <property type="protein sequence ID" value="TMQ70479.1"/>
    <property type="molecule type" value="Genomic_DNA"/>
</dbReference>
<organism evidence="6 7">
    <name type="scientific">Eiseniibacteriota bacterium</name>
    <dbReference type="NCBI Taxonomy" id="2212470"/>
    <lineage>
        <taxon>Bacteria</taxon>
        <taxon>Candidatus Eiseniibacteriota</taxon>
    </lineage>
</organism>
<evidence type="ECO:0000259" key="5">
    <source>
        <dbReference type="Pfam" id="PF01168"/>
    </source>
</evidence>
<comment type="caution">
    <text evidence="6">The sequence shown here is derived from an EMBL/GenBank/DDBJ whole genome shotgun (WGS) entry which is preliminary data.</text>
</comment>
<dbReference type="Proteomes" id="UP000319836">
    <property type="component" value="Unassembled WGS sequence"/>
</dbReference>
<sequence length="232" mass="24836">MNAGVPGLRERIEAVRDAISRAAKRSGRAAEAVRLIGAVKTVTAETVREAVALGLEDLGENRVQEAEAKIAVVGRKAARWHMIGHVQRNKAGRVAESFDWVHGVDAIATARAIARRADEAGHALPTLIEVNVSAEASKFGVRPSDLEPLLSEARQLRGLEVRGLMTVGRPVQKAEQARADFARLRDLAATASSRLGLALTELSMGMSDDFEVAVEEGATMVRVGTAIFGRRS</sequence>
<evidence type="ECO:0000256" key="3">
    <source>
        <dbReference type="PIRSR" id="PIRSR004848-1"/>
    </source>
</evidence>
<dbReference type="InterPro" id="IPR001608">
    <property type="entry name" value="Ala_racemase_N"/>
</dbReference>
<evidence type="ECO:0000313" key="7">
    <source>
        <dbReference type="Proteomes" id="UP000319836"/>
    </source>
</evidence>
<name>A0A538U427_UNCEI</name>
<dbReference type="CDD" id="cd00635">
    <property type="entry name" value="PLPDE_III_YBL036c_like"/>
    <property type="match status" value="1"/>
</dbReference>
<keyword evidence="1 2" id="KW-0663">Pyridoxal phosphate</keyword>
<dbReference type="Pfam" id="PF01168">
    <property type="entry name" value="Ala_racemase_N"/>
    <property type="match status" value="1"/>
</dbReference>
<comment type="function">
    <text evidence="2">Pyridoxal 5'-phosphate (PLP)-binding protein, which is involved in PLP homeostasis.</text>
</comment>
<evidence type="ECO:0000313" key="6">
    <source>
        <dbReference type="EMBL" id="TMQ70479.1"/>
    </source>
</evidence>
<protein>
    <recommendedName>
        <fullName evidence="2">Pyridoxal phosphate homeostasis protein</fullName>
        <shortName evidence="2">PLP homeostasis protein</shortName>
    </recommendedName>
</protein>
<dbReference type="SUPFAM" id="SSF51419">
    <property type="entry name" value="PLP-binding barrel"/>
    <property type="match status" value="1"/>
</dbReference>
<dbReference type="PANTHER" id="PTHR10146">
    <property type="entry name" value="PROLINE SYNTHETASE CO-TRANSCRIBED BACTERIAL HOMOLOG PROTEIN"/>
    <property type="match status" value="1"/>
</dbReference>